<evidence type="ECO:0000256" key="3">
    <source>
        <dbReference type="SAM" id="Phobius"/>
    </source>
</evidence>
<feature type="compositionally biased region" description="Low complexity" evidence="2">
    <location>
        <begin position="157"/>
        <end position="194"/>
    </location>
</feature>
<accession>A0A8H6YQB7</accession>
<keyword evidence="1 4" id="KW-0732">Signal</keyword>
<feature type="region of interest" description="Disordered" evidence="2">
    <location>
        <begin position="152"/>
        <end position="194"/>
    </location>
</feature>
<keyword evidence="7" id="KW-1185">Reference proteome</keyword>
<dbReference type="GO" id="GO:0006078">
    <property type="term" value="P:(1-&gt;6)-beta-D-glucan biosynthetic process"/>
    <property type="evidence" value="ECO:0007669"/>
    <property type="project" value="InterPro"/>
</dbReference>
<feature type="chain" id="PRO_5034105253" description="Yeast cell wall synthesis Kre9/Knh1-like N-terminal domain-containing protein" evidence="4">
    <location>
        <begin position="20"/>
        <end position="233"/>
    </location>
</feature>
<dbReference type="Pfam" id="PF10342">
    <property type="entry name" value="Kre9_KNH"/>
    <property type="match status" value="1"/>
</dbReference>
<gene>
    <name evidence="6" type="ORF">MVEN_00545200</name>
</gene>
<protein>
    <recommendedName>
        <fullName evidence="5">Yeast cell wall synthesis Kre9/Knh1-like N-terminal domain-containing protein</fullName>
    </recommendedName>
</protein>
<evidence type="ECO:0000313" key="7">
    <source>
        <dbReference type="Proteomes" id="UP000620124"/>
    </source>
</evidence>
<evidence type="ECO:0000259" key="5">
    <source>
        <dbReference type="Pfam" id="PF10342"/>
    </source>
</evidence>
<keyword evidence="3" id="KW-0812">Transmembrane</keyword>
<keyword evidence="3" id="KW-1133">Transmembrane helix</keyword>
<evidence type="ECO:0000256" key="4">
    <source>
        <dbReference type="SAM" id="SignalP"/>
    </source>
</evidence>
<proteinExistence type="predicted"/>
<dbReference type="Proteomes" id="UP000620124">
    <property type="component" value="Unassembled WGS sequence"/>
</dbReference>
<dbReference type="AlphaFoldDB" id="A0A8H6YQB7"/>
<dbReference type="GO" id="GO:0042546">
    <property type="term" value="P:cell wall biogenesis"/>
    <property type="evidence" value="ECO:0007669"/>
    <property type="project" value="InterPro"/>
</dbReference>
<feature type="domain" description="Yeast cell wall synthesis Kre9/Knh1-like N-terminal" evidence="5">
    <location>
        <begin position="25"/>
        <end position="115"/>
    </location>
</feature>
<sequence>MFSPSSAVVALALASSAFAALSVTSPTATIGFTGGQPANITWMDSADQPPLANFGLAKVSIYAGNSKEQTSLQTISESVDVTNPLFLTFTPDASIGPNSGQYFIRFESLTNKDPNDPSIPLLAFSHVFTMSGMTGVFNAQVQSEIDGQSTAPIGGVAAATPSPSAAATQAPAANTSKASTAGAPKSSGSASNSAAKATASGSSAAVPTFVGGQNLWLAIVTGVFGAVFGAAVL</sequence>
<comment type="caution">
    <text evidence="6">The sequence shown here is derived from an EMBL/GenBank/DDBJ whole genome shotgun (WGS) entry which is preliminary data.</text>
</comment>
<organism evidence="6 7">
    <name type="scientific">Mycena venus</name>
    <dbReference type="NCBI Taxonomy" id="2733690"/>
    <lineage>
        <taxon>Eukaryota</taxon>
        <taxon>Fungi</taxon>
        <taxon>Dikarya</taxon>
        <taxon>Basidiomycota</taxon>
        <taxon>Agaricomycotina</taxon>
        <taxon>Agaricomycetes</taxon>
        <taxon>Agaricomycetidae</taxon>
        <taxon>Agaricales</taxon>
        <taxon>Marasmiineae</taxon>
        <taxon>Mycenaceae</taxon>
        <taxon>Mycena</taxon>
    </lineage>
</organism>
<dbReference type="EMBL" id="JACAZI010000004">
    <property type="protein sequence ID" value="KAF7362000.1"/>
    <property type="molecule type" value="Genomic_DNA"/>
</dbReference>
<dbReference type="InterPro" id="IPR018466">
    <property type="entry name" value="Kre9/Knh1-like_N"/>
</dbReference>
<evidence type="ECO:0000313" key="6">
    <source>
        <dbReference type="EMBL" id="KAF7362000.1"/>
    </source>
</evidence>
<feature type="transmembrane region" description="Helical" evidence="3">
    <location>
        <begin position="215"/>
        <end position="232"/>
    </location>
</feature>
<dbReference type="OrthoDB" id="2432613at2759"/>
<dbReference type="InterPro" id="IPR045328">
    <property type="entry name" value="Kre9/Knh1"/>
</dbReference>
<dbReference type="PANTHER" id="PTHR28154:SF1">
    <property type="entry name" value="CELL WALL SYNTHESIS PROTEIN KNH1-RELATED"/>
    <property type="match status" value="1"/>
</dbReference>
<reference evidence="6" key="1">
    <citation type="submission" date="2020-05" db="EMBL/GenBank/DDBJ databases">
        <title>Mycena genomes resolve the evolution of fungal bioluminescence.</title>
        <authorList>
            <person name="Tsai I.J."/>
        </authorList>
    </citation>
    <scope>NUCLEOTIDE SEQUENCE</scope>
    <source>
        <strain evidence="6">CCC161011</strain>
    </source>
</reference>
<dbReference type="PANTHER" id="PTHR28154">
    <property type="entry name" value="CELL WALL SYNTHESIS PROTEIN KNH1-RELATED"/>
    <property type="match status" value="1"/>
</dbReference>
<evidence type="ECO:0000256" key="1">
    <source>
        <dbReference type="ARBA" id="ARBA00022729"/>
    </source>
</evidence>
<name>A0A8H6YQB7_9AGAR</name>
<feature type="signal peptide" evidence="4">
    <location>
        <begin position="1"/>
        <end position="19"/>
    </location>
</feature>
<evidence type="ECO:0000256" key="2">
    <source>
        <dbReference type="SAM" id="MobiDB-lite"/>
    </source>
</evidence>
<keyword evidence="3" id="KW-0472">Membrane</keyword>